<feature type="domain" description="Homeobox" evidence="10">
    <location>
        <begin position="284"/>
        <end position="344"/>
    </location>
</feature>
<evidence type="ECO:0000313" key="11">
    <source>
        <dbReference type="EMBL" id="EDW04112.1"/>
    </source>
</evidence>
<evidence type="ECO:0000256" key="8">
    <source>
        <dbReference type="RuleBase" id="RU000682"/>
    </source>
</evidence>
<dbReference type="eggNOG" id="KOG0848">
    <property type="taxonomic scope" value="Eukaryota"/>
</dbReference>
<keyword evidence="12" id="KW-1185">Reference proteome</keyword>
<dbReference type="Proteomes" id="UP000001070">
    <property type="component" value="Unassembled WGS sequence"/>
</dbReference>
<dbReference type="OrthoDB" id="6159439at2759"/>
<keyword evidence="4 7" id="KW-0238">DNA-binding</keyword>
<dbReference type="HOGENOM" id="CLU_700614_0_0_1"/>
<evidence type="ECO:0000256" key="5">
    <source>
        <dbReference type="ARBA" id="ARBA00023155"/>
    </source>
</evidence>
<feature type="region of interest" description="Disordered" evidence="9">
    <location>
        <begin position="338"/>
        <end position="357"/>
    </location>
</feature>
<dbReference type="GO" id="GO:0000977">
    <property type="term" value="F:RNA polymerase II transcription regulatory region sequence-specific DNA binding"/>
    <property type="evidence" value="ECO:0007669"/>
    <property type="project" value="TreeGrafter"/>
</dbReference>
<dbReference type="AlphaFoldDB" id="B4JC09"/>
<dbReference type="InParanoid" id="B4JC09"/>
<dbReference type="PANTHER" id="PTHR24332:SF9">
    <property type="entry name" value="HOMEOTIC PROTEIN CAUDAL"/>
    <property type="match status" value="1"/>
</dbReference>
<dbReference type="CDD" id="cd00086">
    <property type="entry name" value="homeodomain"/>
    <property type="match status" value="1"/>
</dbReference>
<dbReference type="InterPro" id="IPR017970">
    <property type="entry name" value="Homeobox_CS"/>
</dbReference>
<evidence type="ECO:0000256" key="6">
    <source>
        <dbReference type="ARBA" id="ARBA00023242"/>
    </source>
</evidence>
<dbReference type="InterPro" id="IPR047152">
    <property type="entry name" value="Caudal_homeobox"/>
</dbReference>
<feature type="compositionally biased region" description="Low complexity" evidence="9">
    <location>
        <begin position="165"/>
        <end position="186"/>
    </location>
</feature>
<feature type="compositionally biased region" description="Basic residues" evidence="9">
    <location>
        <begin position="117"/>
        <end position="127"/>
    </location>
</feature>
<accession>B4JC09</accession>
<dbReference type="PROSITE" id="PS50071">
    <property type="entry name" value="HOMEOBOX_2"/>
    <property type="match status" value="1"/>
</dbReference>
<dbReference type="SUPFAM" id="SSF46689">
    <property type="entry name" value="Homeodomain-like"/>
    <property type="match status" value="1"/>
</dbReference>
<evidence type="ECO:0000256" key="1">
    <source>
        <dbReference type="ARBA" id="ARBA00004123"/>
    </source>
</evidence>
<dbReference type="Gene3D" id="1.10.10.60">
    <property type="entry name" value="Homeodomain-like"/>
    <property type="match status" value="1"/>
</dbReference>
<dbReference type="GO" id="GO:0009948">
    <property type="term" value="P:anterior/posterior axis specification"/>
    <property type="evidence" value="ECO:0007669"/>
    <property type="project" value="TreeGrafter"/>
</dbReference>
<name>B4JC09_DROGR</name>
<evidence type="ECO:0000256" key="2">
    <source>
        <dbReference type="ARBA" id="ARBA00010341"/>
    </source>
</evidence>
<dbReference type="GO" id="GO:0009887">
    <property type="term" value="P:animal organ morphogenesis"/>
    <property type="evidence" value="ECO:0007669"/>
    <property type="project" value="TreeGrafter"/>
</dbReference>
<feature type="compositionally biased region" description="Low complexity" evidence="9">
    <location>
        <begin position="138"/>
        <end position="149"/>
    </location>
</feature>
<dbReference type="GO" id="GO:0000981">
    <property type="term" value="F:DNA-binding transcription factor activity, RNA polymerase II-specific"/>
    <property type="evidence" value="ECO:0007669"/>
    <property type="project" value="InterPro"/>
</dbReference>
<comment type="similarity">
    <text evidence="2">Belongs to the Caudal homeobox family.</text>
</comment>
<dbReference type="OMA" id="HPLHSMN"/>
<dbReference type="PANTHER" id="PTHR24332">
    <property type="entry name" value="HOMEOBOX PROTEIN CDX"/>
    <property type="match status" value="1"/>
</dbReference>
<dbReference type="GO" id="GO:0005634">
    <property type="term" value="C:nucleus"/>
    <property type="evidence" value="ECO:0007669"/>
    <property type="project" value="UniProtKB-SubCell"/>
</dbReference>
<evidence type="ECO:0000313" key="12">
    <source>
        <dbReference type="Proteomes" id="UP000001070"/>
    </source>
</evidence>
<dbReference type="InterPro" id="IPR020479">
    <property type="entry name" value="HD_metazoa"/>
</dbReference>
<dbReference type="STRING" id="7222.B4JC09"/>
<keyword evidence="5 7" id="KW-0371">Homeobox</keyword>
<feature type="compositionally biased region" description="Low complexity" evidence="9">
    <location>
        <begin position="202"/>
        <end position="244"/>
    </location>
</feature>
<dbReference type="PRINTS" id="PR00031">
    <property type="entry name" value="HTHREPRESSR"/>
</dbReference>
<gene>
    <name evidence="11" type="primary">Dgri\GH11619</name>
    <name evidence="11" type="ORF">Dgri_GH11619</name>
</gene>
<dbReference type="PhylomeDB" id="B4JC09"/>
<comment type="subcellular location">
    <subcellularLocation>
        <location evidence="1 7 8">Nucleus</location>
    </subcellularLocation>
</comment>
<feature type="region of interest" description="Disordered" evidence="9">
    <location>
        <begin position="95"/>
        <end position="254"/>
    </location>
</feature>
<dbReference type="PRINTS" id="PR00024">
    <property type="entry name" value="HOMEOBOX"/>
</dbReference>
<dbReference type="SMR" id="B4JC09"/>
<dbReference type="Pfam" id="PF00046">
    <property type="entry name" value="Homeodomain"/>
    <property type="match status" value="1"/>
</dbReference>
<feature type="compositionally biased region" description="Low complexity" evidence="9">
    <location>
        <begin position="95"/>
        <end position="116"/>
    </location>
</feature>
<protein>
    <submittedName>
        <fullName evidence="11">GH11619</fullName>
    </submittedName>
</protein>
<evidence type="ECO:0000256" key="4">
    <source>
        <dbReference type="ARBA" id="ARBA00023125"/>
    </source>
</evidence>
<evidence type="ECO:0000256" key="7">
    <source>
        <dbReference type="PROSITE-ProRule" id="PRU00108"/>
    </source>
</evidence>
<dbReference type="FunCoup" id="B4JC09">
    <property type="interactions" value="242"/>
</dbReference>
<evidence type="ECO:0000259" key="10">
    <source>
        <dbReference type="PROSITE" id="PS50071"/>
    </source>
</evidence>
<dbReference type="InterPro" id="IPR001356">
    <property type="entry name" value="HD"/>
</dbReference>
<keyword evidence="3" id="KW-0217">Developmental protein</keyword>
<dbReference type="GO" id="GO:0030154">
    <property type="term" value="P:cell differentiation"/>
    <property type="evidence" value="ECO:0007669"/>
    <property type="project" value="TreeGrafter"/>
</dbReference>
<dbReference type="InterPro" id="IPR000047">
    <property type="entry name" value="HTH_motif"/>
</dbReference>
<proteinExistence type="inferred from homology"/>
<keyword evidence="6 7" id="KW-0539">Nucleus</keyword>
<organism evidence="12">
    <name type="scientific">Drosophila grimshawi</name>
    <name type="common">Hawaiian fruit fly</name>
    <name type="synonym">Idiomyia grimshawi</name>
    <dbReference type="NCBI Taxonomy" id="7222"/>
    <lineage>
        <taxon>Eukaryota</taxon>
        <taxon>Metazoa</taxon>
        <taxon>Ecdysozoa</taxon>
        <taxon>Arthropoda</taxon>
        <taxon>Hexapoda</taxon>
        <taxon>Insecta</taxon>
        <taxon>Pterygota</taxon>
        <taxon>Neoptera</taxon>
        <taxon>Endopterygota</taxon>
        <taxon>Diptera</taxon>
        <taxon>Brachycera</taxon>
        <taxon>Muscomorpha</taxon>
        <taxon>Ephydroidea</taxon>
        <taxon>Drosophilidae</taxon>
        <taxon>Drosophila</taxon>
        <taxon>Hawaiian Drosophila</taxon>
    </lineage>
</organism>
<dbReference type="PROSITE" id="PS00027">
    <property type="entry name" value="HOMEOBOX_1"/>
    <property type="match status" value="1"/>
</dbReference>
<evidence type="ECO:0000256" key="3">
    <source>
        <dbReference type="ARBA" id="ARBA00022473"/>
    </source>
</evidence>
<reference evidence="11 12" key="1">
    <citation type="journal article" date="2007" name="Nature">
        <title>Evolution of genes and genomes on the Drosophila phylogeny.</title>
        <authorList>
            <consortium name="Drosophila 12 Genomes Consortium"/>
            <person name="Clark A.G."/>
            <person name="Eisen M.B."/>
            <person name="Smith D.R."/>
            <person name="Bergman C.M."/>
            <person name="Oliver B."/>
            <person name="Markow T.A."/>
            <person name="Kaufman T.C."/>
            <person name="Kellis M."/>
            <person name="Gelbart W."/>
            <person name="Iyer V.N."/>
            <person name="Pollard D.A."/>
            <person name="Sackton T.B."/>
            <person name="Larracuente A.M."/>
            <person name="Singh N.D."/>
            <person name="Abad J.P."/>
            <person name="Abt D.N."/>
            <person name="Adryan B."/>
            <person name="Aguade M."/>
            <person name="Akashi H."/>
            <person name="Anderson W.W."/>
            <person name="Aquadro C.F."/>
            <person name="Ardell D.H."/>
            <person name="Arguello R."/>
            <person name="Artieri C.G."/>
            <person name="Barbash D.A."/>
            <person name="Barker D."/>
            <person name="Barsanti P."/>
            <person name="Batterham P."/>
            <person name="Batzoglou S."/>
            <person name="Begun D."/>
            <person name="Bhutkar A."/>
            <person name="Blanco E."/>
            <person name="Bosak S.A."/>
            <person name="Bradley R.K."/>
            <person name="Brand A.D."/>
            <person name="Brent M.R."/>
            <person name="Brooks A.N."/>
            <person name="Brown R.H."/>
            <person name="Butlin R.K."/>
            <person name="Caggese C."/>
            <person name="Calvi B.R."/>
            <person name="Bernardo de Carvalho A."/>
            <person name="Caspi A."/>
            <person name="Castrezana S."/>
            <person name="Celniker S.E."/>
            <person name="Chang J.L."/>
            <person name="Chapple C."/>
            <person name="Chatterji S."/>
            <person name="Chinwalla A."/>
            <person name="Civetta A."/>
            <person name="Clifton S.W."/>
            <person name="Comeron J.M."/>
            <person name="Costello J.C."/>
            <person name="Coyne J.A."/>
            <person name="Daub J."/>
            <person name="David R.G."/>
            <person name="Delcher A.L."/>
            <person name="Delehaunty K."/>
            <person name="Do C.B."/>
            <person name="Ebling H."/>
            <person name="Edwards K."/>
            <person name="Eickbush T."/>
            <person name="Evans J.D."/>
            <person name="Filipski A."/>
            <person name="Findeiss S."/>
            <person name="Freyhult E."/>
            <person name="Fulton L."/>
            <person name="Fulton R."/>
            <person name="Garcia A.C."/>
            <person name="Gardiner A."/>
            <person name="Garfield D.A."/>
            <person name="Garvin B.E."/>
            <person name="Gibson G."/>
            <person name="Gilbert D."/>
            <person name="Gnerre S."/>
            <person name="Godfrey J."/>
            <person name="Good R."/>
            <person name="Gotea V."/>
            <person name="Gravely B."/>
            <person name="Greenberg A.J."/>
            <person name="Griffiths-Jones S."/>
            <person name="Gross S."/>
            <person name="Guigo R."/>
            <person name="Gustafson E.A."/>
            <person name="Haerty W."/>
            <person name="Hahn M.W."/>
            <person name="Halligan D.L."/>
            <person name="Halpern A.L."/>
            <person name="Halter G.M."/>
            <person name="Han M.V."/>
            <person name="Heger A."/>
            <person name="Hillier L."/>
            <person name="Hinrichs A.S."/>
            <person name="Holmes I."/>
            <person name="Hoskins R.A."/>
            <person name="Hubisz M.J."/>
            <person name="Hultmark D."/>
            <person name="Huntley M.A."/>
            <person name="Jaffe D.B."/>
            <person name="Jagadeeshan S."/>
            <person name="Jeck W.R."/>
            <person name="Johnson J."/>
            <person name="Jones C.D."/>
            <person name="Jordan W.C."/>
            <person name="Karpen G.H."/>
            <person name="Kataoka E."/>
            <person name="Keightley P.D."/>
            <person name="Kheradpour P."/>
            <person name="Kirkness E.F."/>
            <person name="Koerich L.B."/>
            <person name="Kristiansen K."/>
            <person name="Kudrna D."/>
            <person name="Kulathinal R.J."/>
            <person name="Kumar S."/>
            <person name="Kwok R."/>
            <person name="Lander E."/>
            <person name="Langley C.H."/>
            <person name="Lapoint R."/>
            <person name="Lazzaro B.P."/>
            <person name="Lee S.J."/>
            <person name="Levesque L."/>
            <person name="Li R."/>
            <person name="Lin C.F."/>
            <person name="Lin M.F."/>
            <person name="Lindblad-Toh K."/>
            <person name="Llopart A."/>
            <person name="Long M."/>
            <person name="Low L."/>
            <person name="Lozovsky E."/>
            <person name="Lu J."/>
            <person name="Luo M."/>
            <person name="Machado C.A."/>
            <person name="Makalowski W."/>
            <person name="Marzo M."/>
            <person name="Matsuda M."/>
            <person name="Matzkin L."/>
            <person name="McAllister B."/>
            <person name="McBride C.S."/>
            <person name="McKernan B."/>
            <person name="McKernan K."/>
            <person name="Mendez-Lago M."/>
            <person name="Minx P."/>
            <person name="Mollenhauer M.U."/>
            <person name="Montooth K."/>
            <person name="Mount S.M."/>
            <person name="Mu X."/>
            <person name="Myers E."/>
            <person name="Negre B."/>
            <person name="Newfeld S."/>
            <person name="Nielsen R."/>
            <person name="Noor M.A."/>
            <person name="O'Grady P."/>
            <person name="Pachter L."/>
            <person name="Papaceit M."/>
            <person name="Parisi M.J."/>
            <person name="Parisi M."/>
            <person name="Parts L."/>
            <person name="Pedersen J.S."/>
            <person name="Pesole G."/>
            <person name="Phillippy A.M."/>
            <person name="Ponting C.P."/>
            <person name="Pop M."/>
            <person name="Porcelli D."/>
            <person name="Powell J.R."/>
            <person name="Prohaska S."/>
            <person name="Pruitt K."/>
            <person name="Puig M."/>
            <person name="Quesneville H."/>
            <person name="Ram K.R."/>
            <person name="Rand D."/>
            <person name="Rasmussen M.D."/>
            <person name="Reed L.K."/>
            <person name="Reenan R."/>
            <person name="Reily A."/>
            <person name="Remington K.A."/>
            <person name="Rieger T.T."/>
            <person name="Ritchie M.G."/>
            <person name="Robin C."/>
            <person name="Rogers Y.H."/>
            <person name="Rohde C."/>
            <person name="Rozas J."/>
            <person name="Rubenfield M.J."/>
            <person name="Ruiz A."/>
            <person name="Russo S."/>
            <person name="Salzberg S.L."/>
            <person name="Sanchez-Gracia A."/>
            <person name="Saranga D.J."/>
            <person name="Sato H."/>
            <person name="Schaeffer S.W."/>
            <person name="Schatz M.C."/>
            <person name="Schlenke T."/>
            <person name="Schwartz R."/>
            <person name="Segarra C."/>
            <person name="Singh R.S."/>
            <person name="Sirot L."/>
            <person name="Sirota M."/>
            <person name="Sisneros N.B."/>
            <person name="Smith C.D."/>
            <person name="Smith T.F."/>
            <person name="Spieth J."/>
            <person name="Stage D.E."/>
            <person name="Stark A."/>
            <person name="Stephan W."/>
            <person name="Strausberg R.L."/>
            <person name="Strempel S."/>
            <person name="Sturgill D."/>
            <person name="Sutton G."/>
            <person name="Sutton G.G."/>
            <person name="Tao W."/>
            <person name="Teichmann S."/>
            <person name="Tobari Y.N."/>
            <person name="Tomimura Y."/>
            <person name="Tsolas J.M."/>
            <person name="Valente V.L."/>
            <person name="Venter E."/>
            <person name="Venter J.C."/>
            <person name="Vicario S."/>
            <person name="Vieira F.G."/>
            <person name="Vilella A.J."/>
            <person name="Villasante A."/>
            <person name="Walenz B."/>
            <person name="Wang J."/>
            <person name="Wasserman M."/>
            <person name="Watts T."/>
            <person name="Wilson D."/>
            <person name="Wilson R.K."/>
            <person name="Wing R.A."/>
            <person name="Wolfner M.F."/>
            <person name="Wong A."/>
            <person name="Wong G.K."/>
            <person name="Wu C.I."/>
            <person name="Wu G."/>
            <person name="Yamamoto D."/>
            <person name="Yang H.P."/>
            <person name="Yang S.P."/>
            <person name="Yorke J.A."/>
            <person name="Yoshida K."/>
            <person name="Zdobnov E."/>
            <person name="Zhang P."/>
            <person name="Zhang Y."/>
            <person name="Zimin A.V."/>
            <person name="Baldwin J."/>
            <person name="Abdouelleil A."/>
            <person name="Abdulkadir J."/>
            <person name="Abebe A."/>
            <person name="Abera B."/>
            <person name="Abreu J."/>
            <person name="Acer S.C."/>
            <person name="Aftuck L."/>
            <person name="Alexander A."/>
            <person name="An P."/>
            <person name="Anderson E."/>
            <person name="Anderson S."/>
            <person name="Arachi H."/>
            <person name="Azer M."/>
            <person name="Bachantsang P."/>
            <person name="Barry A."/>
            <person name="Bayul T."/>
            <person name="Berlin A."/>
            <person name="Bessette D."/>
            <person name="Bloom T."/>
            <person name="Blye J."/>
            <person name="Boguslavskiy L."/>
            <person name="Bonnet C."/>
            <person name="Boukhgalter B."/>
            <person name="Bourzgui I."/>
            <person name="Brown A."/>
            <person name="Cahill P."/>
            <person name="Channer S."/>
            <person name="Cheshatsang Y."/>
            <person name="Chuda L."/>
            <person name="Citroen M."/>
            <person name="Collymore A."/>
            <person name="Cooke P."/>
            <person name="Costello M."/>
            <person name="D'Aco K."/>
            <person name="Daza R."/>
            <person name="De Haan G."/>
            <person name="DeGray S."/>
            <person name="DeMaso C."/>
            <person name="Dhargay N."/>
            <person name="Dooley K."/>
            <person name="Dooley E."/>
            <person name="Doricent M."/>
            <person name="Dorje P."/>
            <person name="Dorjee K."/>
            <person name="Dupes A."/>
            <person name="Elong R."/>
            <person name="Falk J."/>
            <person name="Farina A."/>
            <person name="Faro S."/>
            <person name="Ferguson D."/>
            <person name="Fisher S."/>
            <person name="Foley C.D."/>
            <person name="Franke A."/>
            <person name="Friedrich D."/>
            <person name="Gadbois L."/>
            <person name="Gearin G."/>
            <person name="Gearin C.R."/>
            <person name="Giannoukos G."/>
            <person name="Goode T."/>
            <person name="Graham J."/>
            <person name="Grandbois E."/>
            <person name="Grewal S."/>
            <person name="Gyaltsen K."/>
            <person name="Hafez N."/>
            <person name="Hagos B."/>
            <person name="Hall J."/>
            <person name="Henson C."/>
            <person name="Hollinger A."/>
            <person name="Honan T."/>
            <person name="Huard M.D."/>
            <person name="Hughes L."/>
            <person name="Hurhula B."/>
            <person name="Husby M.E."/>
            <person name="Kamat A."/>
            <person name="Kanga B."/>
            <person name="Kashin S."/>
            <person name="Khazanovich D."/>
            <person name="Kisner P."/>
            <person name="Lance K."/>
            <person name="Lara M."/>
            <person name="Lee W."/>
            <person name="Lennon N."/>
            <person name="Letendre F."/>
            <person name="LeVine R."/>
            <person name="Lipovsky A."/>
            <person name="Liu X."/>
            <person name="Liu J."/>
            <person name="Liu S."/>
            <person name="Lokyitsang T."/>
            <person name="Lokyitsang Y."/>
            <person name="Lubonja R."/>
            <person name="Lui A."/>
            <person name="MacDonald P."/>
            <person name="Magnisalis V."/>
            <person name="Maru K."/>
            <person name="Matthews C."/>
            <person name="McCusker W."/>
            <person name="McDonough S."/>
            <person name="Mehta T."/>
            <person name="Meldrim J."/>
            <person name="Meneus L."/>
            <person name="Mihai O."/>
            <person name="Mihalev A."/>
            <person name="Mihova T."/>
            <person name="Mittelman R."/>
            <person name="Mlenga V."/>
            <person name="Montmayeur A."/>
            <person name="Mulrain L."/>
            <person name="Navidi A."/>
            <person name="Naylor J."/>
            <person name="Negash T."/>
            <person name="Nguyen T."/>
            <person name="Nguyen N."/>
            <person name="Nicol R."/>
            <person name="Norbu C."/>
            <person name="Norbu N."/>
            <person name="Novod N."/>
            <person name="O'Neill B."/>
            <person name="Osman S."/>
            <person name="Markiewicz E."/>
            <person name="Oyono O.L."/>
            <person name="Patti C."/>
            <person name="Phunkhang P."/>
            <person name="Pierre F."/>
            <person name="Priest M."/>
            <person name="Raghuraman S."/>
            <person name="Rege F."/>
            <person name="Reyes R."/>
            <person name="Rise C."/>
            <person name="Rogov P."/>
            <person name="Ross K."/>
            <person name="Ryan E."/>
            <person name="Settipalli S."/>
            <person name="Shea T."/>
            <person name="Sherpa N."/>
            <person name="Shi L."/>
            <person name="Shih D."/>
            <person name="Sparrow T."/>
            <person name="Spaulding J."/>
            <person name="Stalker J."/>
            <person name="Stange-Thomann N."/>
            <person name="Stavropoulos S."/>
            <person name="Stone C."/>
            <person name="Strader C."/>
            <person name="Tesfaye S."/>
            <person name="Thomson T."/>
            <person name="Thoulutsang Y."/>
            <person name="Thoulutsang D."/>
            <person name="Topham K."/>
            <person name="Topping I."/>
            <person name="Tsamla T."/>
            <person name="Vassiliev H."/>
            <person name="Vo A."/>
            <person name="Wangchuk T."/>
            <person name="Wangdi T."/>
            <person name="Weiand M."/>
            <person name="Wilkinson J."/>
            <person name="Wilson A."/>
            <person name="Yadav S."/>
            <person name="Young G."/>
            <person name="Yu Q."/>
            <person name="Zembek L."/>
            <person name="Zhong D."/>
            <person name="Zimmer A."/>
            <person name="Zwirko Z."/>
            <person name="Jaffe D.B."/>
            <person name="Alvarez P."/>
            <person name="Brockman W."/>
            <person name="Butler J."/>
            <person name="Chin C."/>
            <person name="Gnerre S."/>
            <person name="Grabherr M."/>
            <person name="Kleber M."/>
            <person name="Mauceli E."/>
            <person name="MacCallum I."/>
        </authorList>
    </citation>
    <scope>NUCLEOTIDE SEQUENCE [LARGE SCALE GENOMIC DNA]</scope>
    <source>
        <strain evidence="12">Tucson 15287-2541.00</strain>
    </source>
</reference>
<evidence type="ECO:0000256" key="9">
    <source>
        <dbReference type="SAM" id="MobiDB-lite"/>
    </source>
</evidence>
<dbReference type="InterPro" id="IPR009057">
    <property type="entry name" value="Homeodomain-like_sf"/>
</dbReference>
<feature type="DNA-binding region" description="Homeobox" evidence="7">
    <location>
        <begin position="286"/>
        <end position="345"/>
    </location>
</feature>
<sequence length="442" mass="48225">MVSHYYNMPYSQKHSANLAYASATQPWNWPSNYHTPPNHQFIGDVDSSHAAAHHAAAAHPMYYNAHMFHSAASDWHSPASNSAAAAAAAAAAANDNFVQQQQQQQNNGVPTTAHQLMHQHQHQHHAHLNGGGGGGGSSSSASSGSSSSAPVVGSTQLNESSDPVAIAQAHQQQQHQQQQQQQQHIAEGLPSPPITVSGSEISSPGAPTSASSPHHLSHHLSNNNNNSPSTHNNNNNSITANNNNHAHRTSPPKTQFYDWMKKPTYSAQPQPEKNMCNMPEGKTRTKDKYRVVYTDFQRLELEKEYCTSRYITIRRKSELAQSLSLSERQVKIWFQNRRAKERKQNKKGSDPNVMGGGGVGGIHHQTEYSQLLDAKTKLEPGLHLQHTLHSMNPMAAMNLPAMRLHPHLTAHSHSLVAAAAHSHQLQQQQMSAAAVGVGTLSM</sequence>
<dbReference type="FunFam" id="1.10.10.60:FF:000574">
    <property type="entry name" value="Homeobox protein CHOX-CAD2"/>
    <property type="match status" value="1"/>
</dbReference>
<dbReference type="EMBL" id="CH916368">
    <property type="protein sequence ID" value="EDW04112.1"/>
    <property type="molecule type" value="Genomic_DNA"/>
</dbReference>
<dbReference type="SMART" id="SM00389">
    <property type="entry name" value="HOX"/>
    <property type="match status" value="1"/>
</dbReference>